<dbReference type="EMBL" id="ABEU02000005">
    <property type="protein sequence ID" value="PNR54290.1"/>
    <property type="molecule type" value="Genomic_DNA"/>
</dbReference>
<reference evidence="2" key="3">
    <citation type="submission" date="2020-12" db="UniProtKB">
        <authorList>
            <consortium name="EnsemblPlants"/>
        </authorList>
    </citation>
    <scope>IDENTIFICATION</scope>
</reference>
<reference evidence="1 3" key="2">
    <citation type="journal article" date="2018" name="Plant J.">
        <title>The Physcomitrella patens chromosome-scale assembly reveals moss genome structure and evolution.</title>
        <authorList>
            <person name="Lang D."/>
            <person name="Ullrich K.K."/>
            <person name="Murat F."/>
            <person name="Fuchs J."/>
            <person name="Jenkins J."/>
            <person name="Haas F.B."/>
            <person name="Piednoel M."/>
            <person name="Gundlach H."/>
            <person name="Van Bel M."/>
            <person name="Meyberg R."/>
            <person name="Vives C."/>
            <person name="Morata J."/>
            <person name="Symeonidi A."/>
            <person name="Hiss M."/>
            <person name="Muchero W."/>
            <person name="Kamisugi Y."/>
            <person name="Saleh O."/>
            <person name="Blanc G."/>
            <person name="Decker E.L."/>
            <person name="van Gessel N."/>
            <person name="Grimwood J."/>
            <person name="Hayes R.D."/>
            <person name="Graham S.W."/>
            <person name="Gunter L.E."/>
            <person name="McDaniel S.F."/>
            <person name="Hoernstein S.N.W."/>
            <person name="Larsson A."/>
            <person name="Li F.W."/>
            <person name="Perroud P.F."/>
            <person name="Phillips J."/>
            <person name="Ranjan P."/>
            <person name="Rokshar D.S."/>
            <person name="Rothfels C.J."/>
            <person name="Schneider L."/>
            <person name="Shu S."/>
            <person name="Stevenson D.W."/>
            <person name="Thummler F."/>
            <person name="Tillich M."/>
            <person name="Villarreal Aguilar J.C."/>
            <person name="Widiez T."/>
            <person name="Wong G.K."/>
            <person name="Wymore A."/>
            <person name="Zhang Y."/>
            <person name="Zimmer A.D."/>
            <person name="Quatrano R.S."/>
            <person name="Mayer K.F.X."/>
            <person name="Goodstein D."/>
            <person name="Casacuberta J.M."/>
            <person name="Vandepoele K."/>
            <person name="Reski R."/>
            <person name="Cuming A.C."/>
            <person name="Tuskan G.A."/>
            <person name="Maumus F."/>
            <person name="Salse J."/>
            <person name="Schmutz J."/>
            <person name="Rensing S.A."/>
        </authorList>
    </citation>
    <scope>NUCLEOTIDE SEQUENCE [LARGE SCALE GENOMIC DNA]</scope>
    <source>
        <strain evidence="2 3">cv. Gransden 2004</strain>
    </source>
</reference>
<dbReference type="Gramene" id="Pp3c5_20950V3.1">
    <property type="protein sequence ID" value="Pp3c5_20950V3.1"/>
    <property type="gene ID" value="Pp3c5_20950"/>
</dbReference>
<dbReference type="InParanoid" id="A0A2K1KKI5"/>
<evidence type="ECO:0000313" key="2">
    <source>
        <dbReference type="EnsemblPlants" id="Pp3c5_20950V3.1"/>
    </source>
</evidence>
<evidence type="ECO:0000313" key="1">
    <source>
        <dbReference type="EMBL" id="PNR54290.1"/>
    </source>
</evidence>
<dbReference type="Proteomes" id="UP000006727">
    <property type="component" value="Chromosome 5"/>
</dbReference>
<dbReference type="EnsemblPlants" id="Pp3c5_20950V3.1">
    <property type="protein sequence ID" value="Pp3c5_20950V3.1"/>
    <property type="gene ID" value="Pp3c5_20950"/>
</dbReference>
<sequence>MVHQIITVAGSVTVHLHSIPANRSALASSAMRQQLLGWIKTLGIQDHVGYDHFISCLTSVSIMIETVKLYPKAAYHGDWILSDAPCSLTLKLKALMSHEDEKSEISGDVQLVGKTALSVPAHLFRLSGHAIHFRGAGICHLFVLIAETMAATSLKIFSHAHPSQELNGGRV</sequence>
<accession>A0A2K1KKI5</accession>
<reference evidence="1 3" key="1">
    <citation type="journal article" date="2008" name="Science">
        <title>The Physcomitrella genome reveals evolutionary insights into the conquest of land by plants.</title>
        <authorList>
            <person name="Rensing S."/>
            <person name="Lang D."/>
            <person name="Zimmer A."/>
            <person name="Terry A."/>
            <person name="Salamov A."/>
            <person name="Shapiro H."/>
            <person name="Nishiyama T."/>
            <person name="Perroud P.-F."/>
            <person name="Lindquist E."/>
            <person name="Kamisugi Y."/>
            <person name="Tanahashi T."/>
            <person name="Sakakibara K."/>
            <person name="Fujita T."/>
            <person name="Oishi K."/>
            <person name="Shin-I T."/>
            <person name="Kuroki Y."/>
            <person name="Toyoda A."/>
            <person name="Suzuki Y."/>
            <person name="Hashimoto A."/>
            <person name="Yamaguchi K."/>
            <person name="Sugano A."/>
            <person name="Kohara Y."/>
            <person name="Fujiyama A."/>
            <person name="Anterola A."/>
            <person name="Aoki S."/>
            <person name="Ashton N."/>
            <person name="Barbazuk W.B."/>
            <person name="Barker E."/>
            <person name="Bennetzen J."/>
            <person name="Bezanilla M."/>
            <person name="Blankenship R."/>
            <person name="Cho S.H."/>
            <person name="Dutcher S."/>
            <person name="Estelle M."/>
            <person name="Fawcett J.A."/>
            <person name="Gundlach H."/>
            <person name="Hanada K."/>
            <person name="Heyl A."/>
            <person name="Hicks K.A."/>
            <person name="Hugh J."/>
            <person name="Lohr M."/>
            <person name="Mayer K."/>
            <person name="Melkozernov A."/>
            <person name="Murata T."/>
            <person name="Nelson D."/>
            <person name="Pils B."/>
            <person name="Prigge M."/>
            <person name="Reiss B."/>
            <person name="Renner T."/>
            <person name="Rombauts S."/>
            <person name="Rushton P."/>
            <person name="Sanderfoot A."/>
            <person name="Schween G."/>
            <person name="Shiu S.-H."/>
            <person name="Stueber K."/>
            <person name="Theodoulou F.L."/>
            <person name="Tu H."/>
            <person name="Van de Peer Y."/>
            <person name="Verrier P.J."/>
            <person name="Waters E."/>
            <person name="Wood A."/>
            <person name="Yang L."/>
            <person name="Cove D."/>
            <person name="Cuming A."/>
            <person name="Hasebe M."/>
            <person name="Lucas S."/>
            <person name="Mishler D.B."/>
            <person name="Reski R."/>
            <person name="Grigoriev I."/>
            <person name="Quatrano R.S."/>
            <person name="Boore J.L."/>
        </authorList>
    </citation>
    <scope>NUCLEOTIDE SEQUENCE [LARGE SCALE GENOMIC DNA]</scope>
    <source>
        <strain evidence="2 3">cv. Gransden 2004</strain>
    </source>
</reference>
<proteinExistence type="predicted"/>
<dbReference type="AlphaFoldDB" id="A0A2K1KKI5"/>
<organism evidence="1">
    <name type="scientific">Physcomitrium patens</name>
    <name type="common">Spreading-leaved earth moss</name>
    <name type="synonym">Physcomitrella patens</name>
    <dbReference type="NCBI Taxonomy" id="3218"/>
    <lineage>
        <taxon>Eukaryota</taxon>
        <taxon>Viridiplantae</taxon>
        <taxon>Streptophyta</taxon>
        <taxon>Embryophyta</taxon>
        <taxon>Bryophyta</taxon>
        <taxon>Bryophytina</taxon>
        <taxon>Bryopsida</taxon>
        <taxon>Funariidae</taxon>
        <taxon>Funariales</taxon>
        <taxon>Funariaceae</taxon>
        <taxon>Physcomitrium</taxon>
    </lineage>
</organism>
<name>A0A2K1KKI5_PHYPA</name>
<gene>
    <name evidence="1" type="ORF">PHYPA_007967</name>
</gene>
<keyword evidence="3" id="KW-1185">Reference proteome</keyword>
<evidence type="ECO:0000313" key="3">
    <source>
        <dbReference type="Proteomes" id="UP000006727"/>
    </source>
</evidence>
<protein>
    <submittedName>
        <fullName evidence="1 2">Uncharacterized protein</fullName>
    </submittedName>
</protein>